<proteinExistence type="predicted"/>
<organism evidence="3 4">
    <name type="scientific">Zemynaea arenosa</name>
    <dbReference type="NCBI Taxonomy" id="2561931"/>
    <lineage>
        <taxon>Bacteria</taxon>
        <taxon>Pseudomonadati</taxon>
        <taxon>Pseudomonadota</taxon>
        <taxon>Betaproteobacteria</taxon>
        <taxon>Burkholderiales</taxon>
        <taxon>Oxalobacteraceae</taxon>
        <taxon>Telluria group</taxon>
        <taxon>Zemynaea</taxon>
    </lineage>
</organism>
<evidence type="ECO:0000313" key="4">
    <source>
        <dbReference type="Proteomes" id="UP000298438"/>
    </source>
</evidence>
<dbReference type="OrthoDB" id="9799145at2"/>
<dbReference type="Pfam" id="PF01230">
    <property type="entry name" value="HIT"/>
    <property type="match status" value="1"/>
</dbReference>
<feature type="short sequence motif" description="Histidine triad motif" evidence="1">
    <location>
        <begin position="94"/>
        <end position="98"/>
    </location>
</feature>
<protein>
    <submittedName>
        <fullName evidence="3">HIT family protein</fullName>
    </submittedName>
</protein>
<dbReference type="InterPro" id="IPR011146">
    <property type="entry name" value="HIT-like"/>
</dbReference>
<reference evidence="3 4" key="1">
    <citation type="submission" date="2019-03" db="EMBL/GenBank/DDBJ databases">
        <title>Draft Genome Sequence of Massilia arenosa sp. nov., a Novel Massilia Species Isolated from a Sandy-loam Maize Soil.</title>
        <authorList>
            <person name="Raths R."/>
            <person name="Peta V."/>
            <person name="Bucking H."/>
        </authorList>
    </citation>
    <scope>NUCLEOTIDE SEQUENCE [LARGE SCALE GENOMIC DNA]</scope>
    <source>
        <strain evidence="3 4">MC02</strain>
    </source>
</reference>
<dbReference type="Gene3D" id="3.30.428.10">
    <property type="entry name" value="HIT-like"/>
    <property type="match status" value="1"/>
</dbReference>
<dbReference type="GO" id="GO:0003824">
    <property type="term" value="F:catalytic activity"/>
    <property type="evidence" value="ECO:0007669"/>
    <property type="project" value="InterPro"/>
</dbReference>
<accession>A0A4Y9S9D9</accession>
<dbReference type="RefSeq" id="WP_135207695.1">
    <property type="nucleotide sequence ID" value="NZ_SPVF01000162.1"/>
</dbReference>
<name>A0A4Y9S9D9_9BURK</name>
<feature type="domain" description="HIT" evidence="2">
    <location>
        <begin position="35"/>
        <end position="109"/>
    </location>
</feature>
<dbReference type="AlphaFoldDB" id="A0A4Y9S9D9"/>
<dbReference type="PROSITE" id="PS51084">
    <property type="entry name" value="HIT_2"/>
    <property type="match status" value="1"/>
</dbReference>
<evidence type="ECO:0000259" key="2">
    <source>
        <dbReference type="PROSITE" id="PS51084"/>
    </source>
</evidence>
<comment type="caution">
    <text evidence="3">The sequence shown here is derived from an EMBL/GenBank/DDBJ whole genome shotgun (WGS) entry which is preliminary data.</text>
</comment>
<dbReference type="Proteomes" id="UP000298438">
    <property type="component" value="Unassembled WGS sequence"/>
</dbReference>
<keyword evidence="4" id="KW-1185">Reference proteome</keyword>
<dbReference type="InterPro" id="IPR036265">
    <property type="entry name" value="HIT-like_sf"/>
</dbReference>
<evidence type="ECO:0000256" key="1">
    <source>
        <dbReference type="PROSITE-ProRule" id="PRU00464"/>
    </source>
</evidence>
<dbReference type="SUPFAM" id="SSF54197">
    <property type="entry name" value="HIT-like"/>
    <property type="match status" value="1"/>
</dbReference>
<dbReference type="EMBL" id="SPVF01000162">
    <property type="protein sequence ID" value="TFW18380.1"/>
    <property type="molecule type" value="Genomic_DNA"/>
</dbReference>
<gene>
    <name evidence="3" type="ORF">E4L96_13200</name>
</gene>
<evidence type="ECO:0000313" key="3">
    <source>
        <dbReference type="EMBL" id="TFW18380.1"/>
    </source>
</evidence>
<sequence>MTIDTAHLNTCDLCALQGAPVWRGAKFSVIAVEEPNYPGFCRVVWHTHVKEMTDLALADRTLFMNAVWEVEAAVRAVFEPQKVNLASLGNMTPHLHWHVIPRFPDDAHWPNPVWAAVSRATDASTLAARRAAVPRLHAAIAARLEALA</sequence>